<name>A0ABU5UEG4_9CYAN</name>
<dbReference type="SUPFAM" id="SSF141571">
    <property type="entry name" value="Pentapeptide repeat-like"/>
    <property type="match status" value="1"/>
</dbReference>
<dbReference type="EMBL" id="JAYGHG010000016">
    <property type="protein sequence ID" value="MEA5581921.1"/>
    <property type="molecule type" value="Genomic_DNA"/>
</dbReference>
<dbReference type="InterPro" id="IPR001646">
    <property type="entry name" value="5peptide_repeat"/>
</dbReference>
<evidence type="ECO:0000313" key="2">
    <source>
        <dbReference type="Proteomes" id="UP001302120"/>
    </source>
</evidence>
<dbReference type="Proteomes" id="UP001302120">
    <property type="component" value="Unassembled WGS sequence"/>
</dbReference>
<dbReference type="Gene3D" id="2.160.20.80">
    <property type="entry name" value="E3 ubiquitin-protein ligase SopA"/>
    <property type="match status" value="1"/>
</dbReference>
<protein>
    <submittedName>
        <fullName evidence="1">Pentapeptide repeat-containing protein</fullName>
    </submittedName>
</protein>
<dbReference type="PANTHER" id="PTHR14136:SF17">
    <property type="entry name" value="BTB_POZ DOMAIN-CONTAINING PROTEIN KCTD9"/>
    <property type="match status" value="1"/>
</dbReference>
<sequence>MNISDSEITLESLAARISQLEVEQNIRRKNIAWLKQYFDQLKQDFQERPEIHKLELLQKEFIVLNAQFAEFQQSLNDSQNLAEGADNCDASTAENNLDDTEVIKQFFERVEKQTSQQSLLVEITNPENPEIVVNEAESENDVAENEPENQADFTNLEFQLERIMWLVNRTYASDLESQDIPIDGTEFWRLYEAGERDFSNCNLARINLSGKTLQKINLTQANLKGANIRGVSIISGDFSAANLQDADMSKASLNNTKLSEANFDNANLHQIKFISTSLENVRLRKANLVGAYLNNTNLSGANLSGANLTGLNLRKLNLSGANLSDANLQSANLLETNLEGAKLAGATMPDGTTHD</sequence>
<reference evidence="1 2" key="1">
    <citation type="submission" date="2023-12" db="EMBL/GenBank/DDBJ databases">
        <title>Baltic Sea Cyanobacteria.</title>
        <authorList>
            <person name="Delbaje E."/>
            <person name="Fewer D.P."/>
            <person name="Shishido T.K."/>
        </authorList>
    </citation>
    <scope>NUCLEOTIDE SEQUENCE [LARGE SCALE GENOMIC DNA]</scope>
    <source>
        <strain evidence="1 2">UHCC-0300</strain>
    </source>
</reference>
<gene>
    <name evidence="1" type="ORF">VB620_11285</name>
</gene>
<evidence type="ECO:0000313" key="1">
    <source>
        <dbReference type="EMBL" id="MEA5581921.1"/>
    </source>
</evidence>
<dbReference type="InterPro" id="IPR051082">
    <property type="entry name" value="Pentapeptide-BTB/POZ_domain"/>
</dbReference>
<proteinExistence type="predicted"/>
<comment type="caution">
    <text evidence="1">The sequence shown here is derived from an EMBL/GenBank/DDBJ whole genome shotgun (WGS) entry which is preliminary data.</text>
</comment>
<keyword evidence="2" id="KW-1185">Reference proteome</keyword>
<dbReference type="Pfam" id="PF00805">
    <property type="entry name" value="Pentapeptide"/>
    <property type="match status" value="3"/>
</dbReference>
<dbReference type="RefSeq" id="WP_323196246.1">
    <property type="nucleotide sequence ID" value="NZ_JAYGHG010000016.1"/>
</dbReference>
<dbReference type="PANTHER" id="PTHR14136">
    <property type="entry name" value="BTB_POZ DOMAIN-CONTAINING PROTEIN KCTD9"/>
    <property type="match status" value="1"/>
</dbReference>
<accession>A0ABU5UEG4</accession>
<organism evidence="1 2">
    <name type="scientific">Nodularia harveyana UHCC-0300</name>
    <dbReference type="NCBI Taxonomy" id="2974287"/>
    <lineage>
        <taxon>Bacteria</taxon>
        <taxon>Bacillati</taxon>
        <taxon>Cyanobacteriota</taxon>
        <taxon>Cyanophyceae</taxon>
        <taxon>Nostocales</taxon>
        <taxon>Nodulariaceae</taxon>
        <taxon>Nodularia</taxon>
    </lineage>
</organism>